<protein>
    <submittedName>
        <fullName evidence="2">Uncharacterized protein</fullName>
    </submittedName>
</protein>
<accession>A0A8X6TE38</accession>
<sequence length="176" mass="21501">MAESFLEAVRVFFRLLSVPYVAQKMSEFVQQNPNWNNNLNEVPNILEIYVEGIIEAIKRRMINREALEQLRKEYAKLSEKFDSLKKRCVKEGERPKIFVKEDERPKKIFVKEEKEDERPKKIFVKEEKEEECKRVLRKRLVKVEKEEECKRVLRKRFVKEEKEEECKRVLRKRRKA</sequence>
<keyword evidence="3" id="KW-1185">Reference proteome</keyword>
<feature type="coiled-coil region" evidence="1">
    <location>
        <begin position="60"/>
        <end position="87"/>
    </location>
</feature>
<reference evidence="2" key="1">
    <citation type="submission" date="2020-08" db="EMBL/GenBank/DDBJ databases">
        <title>Multicomponent nature underlies the extraordinary mechanical properties of spider dragline silk.</title>
        <authorList>
            <person name="Kono N."/>
            <person name="Nakamura H."/>
            <person name="Mori M."/>
            <person name="Yoshida Y."/>
            <person name="Ohtoshi R."/>
            <person name="Malay A.D."/>
            <person name="Moran D.A.P."/>
            <person name="Tomita M."/>
            <person name="Numata K."/>
            <person name="Arakawa K."/>
        </authorList>
    </citation>
    <scope>NUCLEOTIDE SEQUENCE</scope>
</reference>
<comment type="caution">
    <text evidence="2">The sequence shown here is derived from an EMBL/GenBank/DDBJ whole genome shotgun (WGS) entry which is preliminary data.</text>
</comment>
<organism evidence="2 3">
    <name type="scientific">Nephila pilipes</name>
    <name type="common">Giant wood spider</name>
    <name type="synonym">Nephila maculata</name>
    <dbReference type="NCBI Taxonomy" id="299642"/>
    <lineage>
        <taxon>Eukaryota</taxon>
        <taxon>Metazoa</taxon>
        <taxon>Ecdysozoa</taxon>
        <taxon>Arthropoda</taxon>
        <taxon>Chelicerata</taxon>
        <taxon>Arachnida</taxon>
        <taxon>Araneae</taxon>
        <taxon>Araneomorphae</taxon>
        <taxon>Entelegynae</taxon>
        <taxon>Araneoidea</taxon>
        <taxon>Nephilidae</taxon>
        <taxon>Nephila</taxon>
    </lineage>
</organism>
<keyword evidence="1" id="KW-0175">Coiled coil</keyword>
<evidence type="ECO:0000313" key="3">
    <source>
        <dbReference type="Proteomes" id="UP000887013"/>
    </source>
</evidence>
<evidence type="ECO:0000313" key="2">
    <source>
        <dbReference type="EMBL" id="GFT06563.1"/>
    </source>
</evidence>
<name>A0A8X6TE38_NEPPI</name>
<dbReference type="AlphaFoldDB" id="A0A8X6TE38"/>
<dbReference type="EMBL" id="BMAW01102935">
    <property type="protein sequence ID" value="GFT06563.1"/>
    <property type="molecule type" value="Genomic_DNA"/>
</dbReference>
<evidence type="ECO:0000256" key="1">
    <source>
        <dbReference type="SAM" id="Coils"/>
    </source>
</evidence>
<dbReference type="Proteomes" id="UP000887013">
    <property type="component" value="Unassembled WGS sequence"/>
</dbReference>
<gene>
    <name evidence="2" type="ORF">NPIL_127341</name>
</gene>
<proteinExistence type="predicted"/>